<proteinExistence type="inferred from homology"/>
<keyword evidence="9" id="KW-0833">Ubl conjugation pathway</keyword>
<keyword evidence="5" id="KW-0808">Transferase</keyword>
<keyword evidence="11" id="KW-0653">Protein transport</keyword>
<comment type="similarity">
    <text evidence="3">Belongs to the pex2/pex10/pex12 family.</text>
</comment>
<dbReference type="InterPro" id="IPR013083">
    <property type="entry name" value="Znf_RING/FYVE/PHD"/>
</dbReference>
<comment type="catalytic activity">
    <reaction evidence="16">
        <text>[E2 ubiquitin-conjugating enzyme]-S-ubiquitinyl-L-cysteine + [acceptor protein]-L-cysteine = [E2 ubiquitin-conjugating enzyme]-L-cysteine + [acceptor protein]-S-ubiquitinyl-L-cysteine.</text>
        <dbReference type="EC" id="2.3.2.36"/>
    </reaction>
</comment>
<evidence type="ECO:0000256" key="8">
    <source>
        <dbReference type="ARBA" id="ARBA00022771"/>
    </source>
</evidence>
<protein>
    <recommendedName>
        <fullName evidence="17">RING-type E3 ubiquitin transferase (cysteine targeting)</fullName>
        <ecNumber evidence="17">2.3.2.36</ecNumber>
    </recommendedName>
    <alternativeName>
        <fullName evidence="15">Peroxin-2</fullName>
    </alternativeName>
</protein>
<dbReference type="InterPro" id="IPR001841">
    <property type="entry name" value="Znf_RING"/>
</dbReference>
<dbReference type="PANTHER" id="PTHR48178:SF1">
    <property type="entry name" value="PEROXISOME BIOGENESIS FACTOR 2"/>
    <property type="match status" value="1"/>
</dbReference>
<keyword evidence="21" id="KW-1185">Reference proteome</keyword>
<feature type="domain" description="RING-type" evidence="20">
    <location>
        <begin position="220"/>
        <end position="260"/>
    </location>
</feature>
<keyword evidence="10" id="KW-0862">Zinc</keyword>
<dbReference type="EC" id="2.3.2.36" evidence="17"/>
<dbReference type="Pfam" id="PF04757">
    <property type="entry name" value="Pex2_Pex12"/>
    <property type="match status" value="1"/>
</dbReference>
<dbReference type="SUPFAM" id="SSF57850">
    <property type="entry name" value="RING/U-box"/>
    <property type="match status" value="1"/>
</dbReference>
<evidence type="ECO:0000256" key="10">
    <source>
        <dbReference type="ARBA" id="ARBA00022833"/>
    </source>
</evidence>
<accession>A0ABM1NCX8</accession>
<dbReference type="InterPro" id="IPR017907">
    <property type="entry name" value="Znf_RING_CS"/>
</dbReference>
<evidence type="ECO:0000256" key="4">
    <source>
        <dbReference type="ARBA" id="ARBA00022448"/>
    </source>
</evidence>
<evidence type="ECO:0000256" key="17">
    <source>
        <dbReference type="ARBA" id="ARBA00034523"/>
    </source>
</evidence>
<organism evidence="21 22">
    <name type="scientific">Nicrophorus vespilloides</name>
    <name type="common">Boreal carrion beetle</name>
    <dbReference type="NCBI Taxonomy" id="110193"/>
    <lineage>
        <taxon>Eukaryota</taxon>
        <taxon>Metazoa</taxon>
        <taxon>Ecdysozoa</taxon>
        <taxon>Arthropoda</taxon>
        <taxon>Hexapoda</taxon>
        <taxon>Insecta</taxon>
        <taxon>Pterygota</taxon>
        <taxon>Neoptera</taxon>
        <taxon>Endopterygota</taxon>
        <taxon>Coleoptera</taxon>
        <taxon>Polyphaga</taxon>
        <taxon>Staphyliniformia</taxon>
        <taxon>Silphidae</taxon>
        <taxon>Nicrophorinae</taxon>
        <taxon>Nicrophorus</taxon>
    </lineage>
</organism>
<name>A0ABM1NCX8_NICVS</name>
<keyword evidence="6 19" id="KW-0812">Transmembrane</keyword>
<dbReference type="InterPro" id="IPR006845">
    <property type="entry name" value="Pex_N"/>
</dbReference>
<dbReference type="RefSeq" id="XP_017784678.1">
    <property type="nucleotide sequence ID" value="XM_017929189.1"/>
</dbReference>
<dbReference type="PANTHER" id="PTHR48178">
    <property type="entry name" value="PEROXISOME BIOGENESIS FACTOR 2"/>
    <property type="match status" value="1"/>
</dbReference>
<evidence type="ECO:0000256" key="14">
    <source>
        <dbReference type="ARBA" id="ARBA00023140"/>
    </source>
</evidence>
<evidence type="ECO:0000256" key="11">
    <source>
        <dbReference type="ARBA" id="ARBA00022927"/>
    </source>
</evidence>
<dbReference type="Gene3D" id="3.30.40.10">
    <property type="entry name" value="Zinc/RING finger domain, C3HC4 (zinc finger)"/>
    <property type="match status" value="1"/>
</dbReference>
<keyword evidence="12 19" id="KW-1133">Transmembrane helix</keyword>
<evidence type="ECO:0000256" key="18">
    <source>
        <dbReference type="PROSITE-ProRule" id="PRU00175"/>
    </source>
</evidence>
<dbReference type="Proteomes" id="UP000695000">
    <property type="component" value="Unplaced"/>
</dbReference>
<keyword evidence="4" id="KW-0813">Transport</keyword>
<dbReference type="SMART" id="SM00184">
    <property type="entry name" value="RING"/>
    <property type="match status" value="1"/>
</dbReference>
<reference evidence="22" key="1">
    <citation type="submission" date="2025-08" db="UniProtKB">
        <authorList>
            <consortium name="RefSeq"/>
        </authorList>
    </citation>
    <scope>IDENTIFICATION</scope>
    <source>
        <tissue evidence="22">Whole Larva</tissue>
    </source>
</reference>
<evidence type="ECO:0000256" key="16">
    <source>
        <dbReference type="ARBA" id="ARBA00034438"/>
    </source>
</evidence>
<dbReference type="InterPro" id="IPR025654">
    <property type="entry name" value="PEX2/10"/>
</dbReference>
<evidence type="ECO:0000313" key="21">
    <source>
        <dbReference type="Proteomes" id="UP000695000"/>
    </source>
</evidence>
<evidence type="ECO:0000256" key="12">
    <source>
        <dbReference type="ARBA" id="ARBA00022989"/>
    </source>
</evidence>
<dbReference type="PROSITE" id="PS00518">
    <property type="entry name" value="ZF_RING_1"/>
    <property type="match status" value="1"/>
</dbReference>
<evidence type="ECO:0000256" key="15">
    <source>
        <dbReference type="ARBA" id="ARBA00032511"/>
    </source>
</evidence>
<evidence type="ECO:0000256" key="19">
    <source>
        <dbReference type="SAM" id="Phobius"/>
    </source>
</evidence>
<evidence type="ECO:0000256" key="2">
    <source>
        <dbReference type="ARBA" id="ARBA00004906"/>
    </source>
</evidence>
<dbReference type="GeneID" id="108568227"/>
<evidence type="ECO:0000256" key="9">
    <source>
        <dbReference type="ARBA" id="ARBA00022786"/>
    </source>
</evidence>
<keyword evidence="14" id="KW-0576">Peroxisome</keyword>
<evidence type="ECO:0000256" key="6">
    <source>
        <dbReference type="ARBA" id="ARBA00022692"/>
    </source>
</evidence>
<evidence type="ECO:0000256" key="1">
    <source>
        <dbReference type="ARBA" id="ARBA00004585"/>
    </source>
</evidence>
<evidence type="ECO:0000313" key="22">
    <source>
        <dbReference type="RefSeq" id="XP_017784678.1"/>
    </source>
</evidence>
<gene>
    <name evidence="22" type="primary">LOC108568227</name>
</gene>
<evidence type="ECO:0000256" key="7">
    <source>
        <dbReference type="ARBA" id="ARBA00022723"/>
    </source>
</evidence>
<evidence type="ECO:0000259" key="20">
    <source>
        <dbReference type="PROSITE" id="PS50089"/>
    </source>
</evidence>
<comment type="pathway">
    <text evidence="2">Protein modification; protein ubiquitination.</text>
</comment>
<evidence type="ECO:0000256" key="5">
    <source>
        <dbReference type="ARBA" id="ARBA00022679"/>
    </source>
</evidence>
<keyword evidence="7" id="KW-0479">Metal-binding</keyword>
<evidence type="ECO:0000256" key="3">
    <source>
        <dbReference type="ARBA" id="ARBA00008704"/>
    </source>
</evidence>
<comment type="subcellular location">
    <subcellularLocation>
        <location evidence="1">Peroxisome membrane</location>
        <topology evidence="1">Multi-pass membrane protein</topology>
    </subcellularLocation>
</comment>
<sequence length="274" mass="32513">MAKSKLLRVTQINAVYFDKEVFKEFKHHLEECLKYLPVDVTSKFEPELNFLLRIGILSYSILNHNCSFGQKLLSIKYDNLSSTKKYFFVFANVYNYMKEKMESSTPSHFINTYFHKIDVCIQLLRLINISLFLRGGEKPQLIERFLCLNQDFSKNNVQRHYEDKYMTRELIWNGFIEILVYLLPLINYQKMTRMMRHWNPVHKKPKVANVHRKLTLETKCAVCGQFPIHPSHMGCCHIFCYFCLKGNQMADVKYECPTCEFSTLNPICHKMNCK</sequence>
<evidence type="ECO:0000256" key="13">
    <source>
        <dbReference type="ARBA" id="ARBA00023136"/>
    </source>
</evidence>
<feature type="transmembrane region" description="Helical" evidence="19">
    <location>
        <begin position="170"/>
        <end position="188"/>
    </location>
</feature>
<keyword evidence="13 19" id="KW-0472">Membrane</keyword>
<keyword evidence="8 18" id="KW-0863">Zinc-finger</keyword>
<dbReference type="PROSITE" id="PS50089">
    <property type="entry name" value="ZF_RING_2"/>
    <property type="match status" value="1"/>
</dbReference>